<keyword evidence="4" id="KW-1185">Reference proteome</keyword>
<dbReference type="PROSITE" id="PS51419">
    <property type="entry name" value="RAB"/>
    <property type="match status" value="1"/>
</dbReference>
<evidence type="ECO:0000313" key="4">
    <source>
        <dbReference type="Proteomes" id="UP000007875"/>
    </source>
</evidence>
<evidence type="ECO:0000313" key="3">
    <source>
        <dbReference type="Ensembl" id="ENSCSAVP00000016639.1"/>
    </source>
</evidence>
<dbReference type="InterPro" id="IPR027417">
    <property type="entry name" value="P-loop_NTPase"/>
</dbReference>
<dbReference type="SMART" id="SM00173">
    <property type="entry name" value="RAS"/>
    <property type="match status" value="1"/>
</dbReference>
<organism evidence="3 4">
    <name type="scientific">Ciona savignyi</name>
    <name type="common">Pacific transparent sea squirt</name>
    <dbReference type="NCBI Taxonomy" id="51511"/>
    <lineage>
        <taxon>Eukaryota</taxon>
        <taxon>Metazoa</taxon>
        <taxon>Chordata</taxon>
        <taxon>Tunicata</taxon>
        <taxon>Ascidiacea</taxon>
        <taxon>Phlebobranchia</taxon>
        <taxon>Cionidae</taxon>
        <taxon>Ciona</taxon>
    </lineage>
</organism>
<dbReference type="GeneTree" id="ENSGT00940000172480"/>
<dbReference type="AlphaFoldDB" id="H2ZGC3"/>
<dbReference type="Pfam" id="PF00071">
    <property type="entry name" value="Ras"/>
    <property type="match status" value="1"/>
</dbReference>
<sequence length="203" mass="23187">MNKSDLEGILDWNVDEIERKVNLEVKNTIDSLTWTKVVAIGDSGVGKTCLIKNFCESRFSQSYHATVGVDYGFKVQEINGIPLRVHMWDLSGDDHYYEVRKELFDNVDACFLVYDVTSRQSFQNLEKWMAELGKRRFKAVVVVAGNKSDLRSNKNCVPLIEAKKWAKERNLKHFETSAKTGDSVNALFNTMLNAVVERDKVSK</sequence>
<dbReference type="OMA" id="TQACFLV"/>
<name>H2ZGC3_CIOSA</name>
<dbReference type="Ensembl" id="ENSCSAVT00000016820.1">
    <property type="protein sequence ID" value="ENSCSAVP00000016639.1"/>
    <property type="gene ID" value="ENSCSAVG00000009775.1"/>
</dbReference>
<dbReference type="Gene3D" id="3.40.50.300">
    <property type="entry name" value="P-loop containing nucleotide triphosphate hydrolases"/>
    <property type="match status" value="1"/>
</dbReference>
<dbReference type="PRINTS" id="PR00449">
    <property type="entry name" value="RASTRNSFRMNG"/>
</dbReference>
<dbReference type="PANTHER" id="PTHR47978">
    <property type="match status" value="1"/>
</dbReference>
<dbReference type="InterPro" id="IPR001806">
    <property type="entry name" value="Small_GTPase"/>
</dbReference>
<dbReference type="Proteomes" id="UP000007875">
    <property type="component" value="Unassembled WGS sequence"/>
</dbReference>
<keyword evidence="2" id="KW-0547">Nucleotide-binding</keyword>
<reference evidence="4" key="1">
    <citation type="submission" date="2003-08" db="EMBL/GenBank/DDBJ databases">
        <authorList>
            <person name="Birren B."/>
            <person name="Nusbaum C."/>
            <person name="Abebe A."/>
            <person name="Abouelleil A."/>
            <person name="Adekoya E."/>
            <person name="Ait-zahra M."/>
            <person name="Allen N."/>
            <person name="Allen T."/>
            <person name="An P."/>
            <person name="Anderson M."/>
            <person name="Anderson S."/>
            <person name="Arachchi H."/>
            <person name="Armbruster J."/>
            <person name="Bachantsang P."/>
            <person name="Baldwin J."/>
            <person name="Barry A."/>
            <person name="Bayul T."/>
            <person name="Blitshsteyn B."/>
            <person name="Bloom T."/>
            <person name="Blye J."/>
            <person name="Boguslavskiy L."/>
            <person name="Borowsky M."/>
            <person name="Boukhgalter B."/>
            <person name="Brunache A."/>
            <person name="Butler J."/>
            <person name="Calixte N."/>
            <person name="Calvo S."/>
            <person name="Camarata J."/>
            <person name="Campo K."/>
            <person name="Chang J."/>
            <person name="Cheshatsang Y."/>
            <person name="Citroen M."/>
            <person name="Collymore A."/>
            <person name="Considine T."/>
            <person name="Cook A."/>
            <person name="Cooke P."/>
            <person name="Corum B."/>
            <person name="Cuomo C."/>
            <person name="David R."/>
            <person name="Dawoe T."/>
            <person name="Degray S."/>
            <person name="Dodge S."/>
            <person name="Dooley K."/>
            <person name="Dorje P."/>
            <person name="Dorjee K."/>
            <person name="Dorris L."/>
            <person name="Duffey N."/>
            <person name="Dupes A."/>
            <person name="Elkins T."/>
            <person name="Engels R."/>
            <person name="Erickson J."/>
            <person name="Farina A."/>
            <person name="Faro S."/>
            <person name="Ferreira P."/>
            <person name="Fischer H."/>
            <person name="Fitzgerald M."/>
            <person name="Foley K."/>
            <person name="Gage D."/>
            <person name="Galagan J."/>
            <person name="Gearin G."/>
            <person name="Gnerre S."/>
            <person name="Gnirke A."/>
            <person name="Goyette A."/>
            <person name="Graham J."/>
            <person name="Grandbois E."/>
            <person name="Gyaltsen K."/>
            <person name="Hafez N."/>
            <person name="Hagopian D."/>
            <person name="Hagos B."/>
            <person name="Hall J."/>
            <person name="Hatcher B."/>
            <person name="Heller A."/>
            <person name="Higgins H."/>
            <person name="Honan T."/>
            <person name="Horn A."/>
            <person name="Houde N."/>
            <person name="Hughes L."/>
            <person name="Hulme W."/>
            <person name="Husby E."/>
            <person name="Iliev I."/>
            <person name="Jaffe D."/>
            <person name="Jones C."/>
            <person name="Kamal M."/>
            <person name="Kamat A."/>
            <person name="Kamvysselis M."/>
            <person name="Karlsson E."/>
            <person name="Kells C."/>
            <person name="Kieu A."/>
            <person name="Kisner P."/>
            <person name="Kodira C."/>
            <person name="Kulbokas E."/>
            <person name="Labutti K."/>
            <person name="Lama D."/>
            <person name="Landers T."/>
            <person name="Leger J."/>
            <person name="Levine S."/>
            <person name="Lewis D."/>
            <person name="Lewis T."/>
            <person name="Lindblad-toh K."/>
            <person name="Liu X."/>
            <person name="Lokyitsang T."/>
            <person name="Lokyitsang Y."/>
            <person name="Lucien O."/>
            <person name="Lui A."/>
            <person name="Ma L.J."/>
            <person name="Mabbitt R."/>
            <person name="Macdonald J."/>
            <person name="Maclean C."/>
            <person name="Major J."/>
            <person name="Manning J."/>
            <person name="Marabella R."/>
            <person name="Maru K."/>
            <person name="Matthews C."/>
            <person name="Mauceli E."/>
            <person name="Mccarthy M."/>
            <person name="Mcdonough S."/>
            <person name="Mcghee T."/>
            <person name="Meldrim J."/>
            <person name="Meneus L."/>
            <person name="Mesirov J."/>
            <person name="Mihalev A."/>
            <person name="Mihova T."/>
            <person name="Mikkelsen T."/>
            <person name="Mlenga V."/>
            <person name="Moru K."/>
            <person name="Mozes J."/>
            <person name="Mulrain L."/>
            <person name="Munson G."/>
            <person name="Naylor J."/>
            <person name="Newes C."/>
            <person name="Nguyen C."/>
            <person name="Nguyen N."/>
            <person name="Nguyen T."/>
            <person name="Nicol R."/>
            <person name="Nielsen C."/>
            <person name="Nizzari M."/>
            <person name="Norbu C."/>
            <person name="Norbu N."/>
            <person name="O'donnell P."/>
            <person name="Okoawo O."/>
            <person name="O'leary S."/>
            <person name="Omotosho B."/>
            <person name="O'neill K."/>
            <person name="Osman S."/>
            <person name="Parker S."/>
            <person name="Perrin D."/>
            <person name="Phunkhang P."/>
            <person name="Piqani B."/>
            <person name="Purcell S."/>
            <person name="Rachupka T."/>
            <person name="Ramasamy U."/>
            <person name="Rameau R."/>
            <person name="Ray V."/>
            <person name="Raymond C."/>
            <person name="Retta R."/>
            <person name="Richardson S."/>
            <person name="Rise C."/>
            <person name="Rodriguez J."/>
            <person name="Rogers J."/>
            <person name="Rogov P."/>
            <person name="Rutman M."/>
            <person name="Schupbach R."/>
            <person name="Seaman C."/>
            <person name="Settipalli S."/>
            <person name="Sharpe T."/>
            <person name="Sheridan J."/>
            <person name="Sherpa N."/>
            <person name="Shi J."/>
            <person name="Smirnov S."/>
            <person name="Smith C."/>
            <person name="Sougnez C."/>
            <person name="Spencer B."/>
            <person name="Stalker J."/>
            <person name="Stange-thomann N."/>
            <person name="Stavropoulos S."/>
            <person name="Stetson K."/>
            <person name="Stone C."/>
            <person name="Stone S."/>
            <person name="Stubbs M."/>
            <person name="Talamas J."/>
            <person name="Tchuinga P."/>
            <person name="Tenzing P."/>
            <person name="Tesfaye S."/>
            <person name="Theodore J."/>
            <person name="Thoulutsang Y."/>
            <person name="Topham K."/>
            <person name="Towey S."/>
            <person name="Tsamla T."/>
            <person name="Tsomo N."/>
            <person name="Vallee D."/>
            <person name="Vassiliev H."/>
            <person name="Venkataraman V."/>
            <person name="Vinson J."/>
            <person name="Vo A."/>
            <person name="Wade C."/>
            <person name="Wang S."/>
            <person name="Wangchuk T."/>
            <person name="Wangdi T."/>
            <person name="Whittaker C."/>
            <person name="Wilkinson J."/>
            <person name="Wu Y."/>
            <person name="Wyman D."/>
            <person name="Yadav S."/>
            <person name="Yang S."/>
            <person name="Yang X."/>
            <person name="Yeager S."/>
            <person name="Yee E."/>
            <person name="Young G."/>
            <person name="Zainoun J."/>
            <person name="Zembeck L."/>
            <person name="Zimmer A."/>
            <person name="Zody M."/>
            <person name="Lander E."/>
        </authorList>
    </citation>
    <scope>NUCLEOTIDE SEQUENCE [LARGE SCALE GENOMIC DNA]</scope>
</reference>
<comment type="similarity">
    <text evidence="1">Belongs to the small GTPase superfamily. Rab family.</text>
</comment>
<dbReference type="PROSITE" id="PS51421">
    <property type="entry name" value="RAS"/>
    <property type="match status" value="1"/>
</dbReference>
<dbReference type="FunFam" id="3.40.50.300:FF:002392">
    <property type="entry name" value="DnaJ-like protein subfamily C member 27"/>
    <property type="match status" value="1"/>
</dbReference>
<dbReference type="NCBIfam" id="TIGR00231">
    <property type="entry name" value="small_GTP"/>
    <property type="match status" value="1"/>
</dbReference>
<reference evidence="3" key="3">
    <citation type="submission" date="2025-09" db="UniProtKB">
        <authorList>
            <consortium name="Ensembl"/>
        </authorList>
    </citation>
    <scope>IDENTIFICATION</scope>
</reference>
<reference evidence="3" key="2">
    <citation type="submission" date="2025-08" db="UniProtKB">
        <authorList>
            <consortium name="Ensembl"/>
        </authorList>
    </citation>
    <scope>IDENTIFICATION</scope>
</reference>
<proteinExistence type="inferred from homology"/>
<evidence type="ECO:0000256" key="2">
    <source>
        <dbReference type="ARBA" id="ARBA00022741"/>
    </source>
</evidence>
<dbReference type="InterPro" id="IPR005225">
    <property type="entry name" value="Small_GTP-bd"/>
</dbReference>
<accession>H2ZGC3</accession>
<dbReference type="GO" id="GO:0005525">
    <property type="term" value="F:GTP binding"/>
    <property type="evidence" value="ECO:0007669"/>
    <property type="project" value="InterPro"/>
</dbReference>
<dbReference type="SMART" id="SM00174">
    <property type="entry name" value="RHO"/>
    <property type="match status" value="1"/>
</dbReference>
<dbReference type="GO" id="GO:0003924">
    <property type="term" value="F:GTPase activity"/>
    <property type="evidence" value="ECO:0007669"/>
    <property type="project" value="InterPro"/>
</dbReference>
<evidence type="ECO:0000256" key="1">
    <source>
        <dbReference type="ARBA" id="ARBA00006270"/>
    </source>
</evidence>
<dbReference type="HOGENOM" id="CLU_041217_10_6_1"/>
<dbReference type="InParanoid" id="H2ZGC3"/>
<dbReference type="eggNOG" id="KOG0098">
    <property type="taxonomic scope" value="Eukaryota"/>
</dbReference>
<protein>
    <submittedName>
        <fullName evidence="3">Uncharacterized protein</fullName>
    </submittedName>
</protein>
<dbReference type="SMART" id="SM00175">
    <property type="entry name" value="RAB"/>
    <property type="match status" value="1"/>
</dbReference>
<dbReference type="SUPFAM" id="SSF52540">
    <property type="entry name" value="P-loop containing nucleoside triphosphate hydrolases"/>
    <property type="match status" value="1"/>
</dbReference>
<dbReference type="STRING" id="51511.ENSCSAVP00000016639"/>